<proteinExistence type="inferred from homology"/>
<evidence type="ECO:0000313" key="6">
    <source>
        <dbReference type="Proteomes" id="UP001370348"/>
    </source>
</evidence>
<name>A0ABZ2LVT9_9BACT</name>
<dbReference type="EC" id="3.1.1.-" evidence="3"/>
<organism evidence="5 6">
    <name type="scientific">Pendulispora albinea</name>
    <dbReference type="NCBI Taxonomy" id="2741071"/>
    <lineage>
        <taxon>Bacteria</taxon>
        <taxon>Pseudomonadati</taxon>
        <taxon>Myxococcota</taxon>
        <taxon>Myxococcia</taxon>
        <taxon>Myxococcales</taxon>
        <taxon>Sorangiineae</taxon>
        <taxon>Pendulisporaceae</taxon>
        <taxon>Pendulispora</taxon>
    </lineage>
</organism>
<protein>
    <recommendedName>
        <fullName evidence="3">Carboxylic ester hydrolase</fullName>
        <ecNumber evidence="3">3.1.1.-</ecNumber>
    </recommendedName>
</protein>
<dbReference type="SUPFAM" id="SSF53474">
    <property type="entry name" value="alpha/beta-Hydrolases"/>
    <property type="match status" value="1"/>
</dbReference>
<keyword evidence="2 3" id="KW-0378">Hydrolase</keyword>
<dbReference type="Proteomes" id="UP001370348">
    <property type="component" value="Chromosome"/>
</dbReference>
<feature type="chain" id="PRO_5044986125" description="Carboxylic ester hydrolase" evidence="3">
    <location>
        <begin position="27"/>
        <end position="553"/>
    </location>
</feature>
<comment type="similarity">
    <text evidence="1 3">Belongs to the type-B carboxylesterase/lipase family.</text>
</comment>
<dbReference type="PROSITE" id="PS51257">
    <property type="entry name" value="PROKAR_LIPOPROTEIN"/>
    <property type="match status" value="1"/>
</dbReference>
<sequence>MMIPNKRSIGALAAACSGLFLGGCSAPLAPDGEHGETRARRDALTSDDEAIVVTESGPVKGALSDGHRSFRGIPYAAPPVGARRWQPPAPAERWTEVRDATQAGSVCVQGGGGGRPVVGSEDCLTVNVTTPRARPSAKPKPVMVWVHGGSFISGDGARYDPPRLAAQGDVVVVTINYRLGVFSLLAHPSLEGTNFGLLDQQAALRWVQRNAAAFGGDPGNVTLFGESAGGVSTCAQLTSPSSAGTFHRAIMASGNCTIDWPDQGLDPDLSASSGWLTRPEAEAIGTGMARGVGCADPGTAADCLRNLPAGDLLRSSAVQLPPAYGFRHPVYGTPSLPLHPAQALARGRFHRVPVISGSNLDEGRYFTLKFHTIQPITEERYRQLLATSYGEHADDVEAHYPVSAYASPALAWGAVITDRVLACPTLRTDRLLARFTAVHAYEFADRRAPAILPVPPGMPPGATHGSELPSLFDLPGFDPKFTEEQKVLSERMVGYWTQFARTGNPNTHGLPGWPRFRSGAEIPYVQSLAPGEGGIGAVDFASLHQCDFWANIR</sequence>
<dbReference type="InterPro" id="IPR050309">
    <property type="entry name" value="Type-B_Carboxylest/Lipase"/>
</dbReference>
<accession>A0ABZ2LVT9</accession>
<dbReference type="InterPro" id="IPR029058">
    <property type="entry name" value="AB_hydrolase_fold"/>
</dbReference>
<keyword evidence="3" id="KW-0732">Signal</keyword>
<feature type="domain" description="Carboxylesterase type B" evidence="4">
    <location>
        <begin position="49"/>
        <end position="526"/>
    </location>
</feature>
<dbReference type="InterPro" id="IPR002018">
    <property type="entry name" value="CarbesteraseB"/>
</dbReference>
<evidence type="ECO:0000313" key="5">
    <source>
        <dbReference type="EMBL" id="WXB15018.1"/>
    </source>
</evidence>
<dbReference type="InterPro" id="IPR019826">
    <property type="entry name" value="Carboxylesterase_B_AS"/>
</dbReference>
<dbReference type="PROSITE" id="PS00122">
    <property type="entry name" value="CARBOXYLESTERASE_B_1"/>
    <property type="match status" value="1"/>
</dbReference>
<dbReference type="Pfam" id="PF00135">
    <property type="entry name" value="COesterase"/>
    <property type="match status" value="1"/>
</dbReference>
<dbReference type="EMBL" id="CP089984">
    <property type="protein sequence ID" value="WXB15018.1"/>
    <property type="molecule type" value="Genomic_DNA"/>
</dbReference>
<evidence type="ECO:0000256" key="2">
    <source>
        <dbReference type="ARBA" id="ARBA00022801"/>
    </source>
</evidence>
<feature type="signal peptide" evidence="3">
    <location>
        <begin position="1"/>
        <end position="26"/>
    </location>
</feature>
<keyword evidence="6" id="KW-1185">Reference proteome</keyword>
<dbReference type="RefSeq" id="WP_394824641.1">
    <property type="nucleotide sequence ID" value="NZ_CP089984.1"/>
</dbReference>
<evidence type="ECO:0000259" key="4">
    <source>
        <dbReference type="Pfam" id="PF00135"/>
    </source>
</evidence>
<evidence type="ECO:0000256" key="1">
    <source>
        <dbReference type="ARBA" id="ARBA00005964"/>
    </source>
</evidence>
<dbReference type="PANTHER" id="PTHR11559">
    <property type="entry name" value="CARBOXYLESTERASE"/>
    <property type="match status" value="1"/>
</dbReference>
<gene>
    <name evidence="5" type="ORF">LZC94_45270</name>
</gene>
<dbReference type="Gene3D" id="3.40.50.1820">
    <property type="entry name" value="alpha/beta hydrolase"/>
    <property type="match status" value="1"/>
</dbReference>
<evidence type="ECO:0000256" key="3">
    <source>
        <dbReference type="RuleBase" id="RU361235"/>
    </source>
</evidence>
<reference evidence="5 6" key="1">
    <citation type="submission" date="2021-12" db="EMBL/GenBank/DDBJ databases">
        <title>Discovery of the Pendulisporaceae a myxobacterial family with distinct sporulation behavior and unique specialized metabolism.</title>
        <authorList>
            <person name="Garcia R."/>
            <person name="Popoff A."/>
            <person name="Bader C.D."/>
            <person name="Loehr J."/>
            <person name="Walesch S."/>
            <person name="Walt C."/>
            <person name="Boldt J."/>
            <person name="Bunk B."/>
            <person name="Haeckl F.J.F.P.J."/>
            <person name="Gunesch A.P."/>
            <person name="Birkelbach J."/>
            <person name="Nuebel U."/>
            <person name="Pietschmann T."/>
            <person name="Bach T."/>
            <person name="Mueller R."/>
        </authorList>
    </citation>
    <scope>NUCLEOTIDE SEQUENCE [LARGE SCALE GENOMIC DNA]</scope>
    <source>
        <strain evidence="5 6">MSr11954</strain>
    </source>
</reference>